<dbReference type="FunFam" id="3.30.2410.10:FF:000003">
    <property type="entry name" value="probable E3 ubiquitin-protein ligase HERC4 isoform X1"/>
    <property type="match status" value="1"/>
</dbReference>
<dbReference type="InterPro" id="IPR042556">
    <property type="entry name" value="AZUL_sf"/>
</dbReference>
<feature type="active site" description="Glycyl thioester intermediate" evidence="5">
    <location>
        <position position="994"/>
    </location>
</feature>
<feature type="compositionally biased region" description="Basic and acidic residues" evidence="6">
    <location>
        <begin position="284"/>
        <end position="301"/>
    </location>
</feature>
<evidence type="ECO:0000256" key="3">
    <source>
        <dbReference type="ARBA" id="ARBA00022679"/>
    </source>
</evidence>
<dbReference type="GO" id="GO:0000209">
    <property type="term" value="P:protein polyubiquitination"/>
    <property type="evidence" value="ECO:0007669"/>
    <property type="project" value="InterPro"/>
</dbReference>
<evidence type="ECO:0000313" key="8">
    <source>
        <dbReference type="EMBL" id="KAB2570077.1"/>
    </source>
</evidence>
<dbReference type="AlphaFoldDB" id="A0A5N5CXI8"/>
<dbReference type="SUPFAM" id="SSF56204">
    <property type="entry name" value="Hect, E3 ligase catalytic domain"/>
    <property type="match status" value="1"/>
</dbReference>
<comment type="caution">
    <text evidence="8">The sequence shown here is derived from an EMBL/GenBank/DDBJ whole genome shotgun (WGS) entry which is preliminary data.</text>
</comment>
<dbReference type="PANTHER" id="PTHR45700">
    <property type="entry name" value="UBIQUITIN-PROTEIN LIGASE E3C"/>
    <property type="match status" value="1"/>
</dbReference>
<dbReference type="PROSITE" id="PS50237">
    <property type="entry name" value="HECT"/>
    <property type="match status" value="1"/>
</dbReference>
<dbReference type="EMBL" id="VCHE01000152">
    <property type="protein sequence ID" value="KAB2570077.1"/>
    <property type="molecule type" value="Genomic_DNA"/>
</dbReference>
<dbReference type="Pfam" id="PF16558">
    <property type="entry name" value="AZUL"/>
    <property type="match status" value="1"/>
</dbReference>
<dbReference type="GO" id="GO:0061630">
    <property type="term" value="F:ubiquitin protein ligase activity"/>
    <property type="evidence" value="ECO:0007669"/>
    <property type="project" value="UniProtKB-EC"/>
</dbReference>
<evidence type="ECO:0000256" key="6">
    <source>
        <dbReference type="SAM" id="MobiDB-lite"/>
    </source>
</evidence>
<dbReference type="OrthoDB" id="5981550at2759"/>
<sequence>MAHPHQPTQKLRDAWARVLENSAAVDTDEDSVAGALRTRMTSFEYLVRRYMLQIRYGCDNANCTTPTCFSCVKRATNKPIRRPSPLTARALAYHLASQDDPASGLCNPTLQAFRLTNTAEFDIESVDPVRFKVDSRSLSQNLFNTRVSRTLQASGGSDEQGEASESANSSPLGEVRRDGLEAEHETRVVDPVPTLGSHLERLAVDPPSTSNGDVAVKPKSKAANGSANGHVVPPNGTVPELGRDSLTASTTQSIDGDSDSGKENAVLTPPSDITLDGGSFAGSDKADRLTSRAARKDRDSSAKSSTQKVRVPLRDDPVPKPRSQSGKTIFATTHLTCAIMEDLKRIAMSDGSIPDTRTRDAIVEPTSSFLNFGPKKNWRIVDECLFRCLSNPRILIKSFREKTTAWTHRNTPLAHLDAWEMEHAFRSWQSINGSLIYDSLWHSLECLFTPPPELKIRKQPRTKKPLPDDMPRRADDAKWDEDRVMDTWSNWTIAGTFVEWMKTIVMKNWNGQHELKRWDAAGAAADTLSDLYDYSSLNIHRHMYELSYFKYKLDTTELINSYIDRKDDPNYRHILHHTFFFPSGLLVQYFRALNFSVMSKHYTTAGNNYHLQDRFGRHFLSDQWRDYLDQHYATASNRYLSLDVRRSHVLEDTLDQLWGLERRQLLLPLKVRMGKLEGEQGVDQGGVAQEFFRVALAEAFNPDNGLFTVDPITHVAWFQPFSLEPLSRFELIGLLFSIAIYNGITLPVSFPGVLYLKLIGKAVQPHHISEGWPDLVKSFQFLLSCEDDVGDILSRGYEFSFEARGLIININMDAVKSEFDVPSPYTMLDDDSVEITPSPSNPTPIVNWPPGTEAPLVTNANREQFVCDYVAWLTDKSIRPQYEAFARGFHTCLPPEHVALLRPSLLQHIVEGSTNIDTHALERVARYDGGFDAQHPFVHTFWEVVHAMSQEQKRKLLEFVTASDRVPVAGIESVVFWVQRNGPDGEGLPTSSTCFGRLLLPEYDSKEKLETKLAIALENSRGFGAA</sequence>
<dbReference type="InterPro" id="IPR032353">
    <property type="entry name" value="AZUL"/>
</dbReference>
<dbReference type="InterPro" id="IPR044611">
    <property type="entry name" value="E3A/B/C-like"/>
</dbReference>
<evidence type="ECO:0000256" key="1">
    <source>
        <dbReference type="ARBA" id="ARBA00000885"/>
    </source>
</evidence>
<dbReference type="InterPro" id="IPR000569">
    <property type="entry name" value="HECT_dom"/>
</dbReference>
<accession>A0A5N5CXI8</accession>
<feature type="domain" description="HECT" evidence="7">
    <location>
        <begin position="660"/>
        <end position="1026"/>
    </location>
</feature>
<comment type="catalytic activity">
    <reaction evidence="1">
        <text>S-ubiquitinyl-[E2 ubiquitin-conjugating enzyme]-L-cysteine + [acceptor protein]-L-lysine = [E2 ubiquitin-conjugating enzyme]-L-cysteine + N(6)-ubiquitinyl-[acceptor protein]-L-lysine.</text>
        <dbReference type="EC" id="2.3.2.26"/>
    </reaction>
</comment>
<dbReference type="Gene3D" id="3.30.2410.10">
    <property type="entry name" value="Hect, E3 ligase catalytic domain"/>
    <property type="match status" value="1"/>
</dbReference>
<keyword evidence="8" id="KW-0436">Ligase</keyword>
<keyword evidence="9" id="KW-1185">Reference proteome</keyword>
<organism evidence="8 9">
    <name type="scientific">Lasiodiplodia theobromae</name>
    <dbReference type="NCBI Taxonomy" id="45133"/>
    <lineage>
        <taxon>Eukaryota</taxon>
        <taxon>Fungi</taxon>
        <taxon>Dikarya</taxon>
        <taxon>Ascomycota</taxon>
        <taxon>Pezizomycotina</taxon>
        <taxon>Dothideomycetes</taxon>
        <taxon>Dothideomycetes incertae sedis</taxon>
        <taxon>Botryosphaeriales</taxon>
        <taxon>Botryosphaeriaceae</taxon>
        <taxon>Lasiodiplodia</taxon>
    </lineage>
</organism>
<dbReference type="Gene3D" id="3.30.2160.10">
    <property type="entry name" value="Hect, E3 ligase catalytic domain"/>
    <property type="match status" value="1"/>
</dbReference>
<evidence type="ECO:0000256" key="2">
    <source>
        <dbReference type="ARBA" id="ARBA00012485"/>
    </source>
</evidence>
<feature type="compositionally biased region" description="Basic and acidic residues" evidence="6">
    <location>
        <begin position="174"/>
        <end position="188"/>
    </location>
</feature>
<dbReference type="SMART" id="SM00119">
    <property type="entry name" value="HECTc"/>
    <property type="match status" value="1"/>
</dbReference>
<dbReference type="PANTHER" id="PTHR45700:SF8">
    <property type="entry name" value="HECT-TYPE E3 UBIQUITIN TRANSFERASE"/>
    <property type="match status" value="1"/>
</dbReference>
<evidence type="ECO:0000259" key="7">
    <source>
        <dbReference type="PROSITE" id="PS50237"/>
    </source>
</evidence>
<keyword evidence="4 5" id="KW-0833">Ubl conjugation pathway</keyword>
<evidence type="ECO:0000313" key="9">
    <source>
        <dbReference type="Proteomes" id="UP000325902"/>
    </source>
</evidence>
<evidence type="ECO:0000256" key="4">
    <source>
        <dbReference type="ARBA" id="ARBA00022786"/>
    </source>
</evidence>
<feature type="compositionally biased region" description="Polar residues" evidence="6">
    <location>
        <begin position="151"/>
        <end position="171"/>
    </location>
</feature>
<keyword evidence="3" id="KW-0808">Transferase</keyword>
<evidence type="ECO:0000256" key="5">
    <source>
        <dbReference type="PROSITE-ProRule" id="PRU00104"/>
    </source>
</evidence>
<dbReference type="GO" id="GO:0016874">
    <property type="term" value="F:ligase activity"/>
    <property type="evidence" value="ECO:0007669"/>
    <property type="project" value="UniProtKB-KW"/>
</dbReference>
<dbReference type="Pfam" id="PF00632">
    <property type="entry name" value="HECT"/>
    <property type="match status" value="1"/>
</dbReference>
<proteinExistence type="predicted"/>
<name>A0A5N5CXI8_9PEZI</name>
<protein>
    <recommendedName>
        <fullName evidence="2">HECT-type E3 ubiquitin transferase</fullName>
        <ecNumber evidence="2">2.3.2.26</ecNumber>
    </recommendedName>
</protein>
<dbReference type="InterPro" id="IPR035983">
    <property type="entry name" value="Hect_E3_ubiquitin_ligase"/>
</dbReference>
<feature type="compositionally biased region" description="Polar residues" evidence="6">
    <location>
        <begin position="246"/>
        <end position="255"/>
    </location>
</feature>
<dbReference type="Proteomes" id="UP000325902">
    <property type="component" value="Unassembled WGS sequence"/>
</dbReference>
<dbReference type="Gene3D" id="6.10.130.10">
    <property type="entry name" value="Ubiquitin-protein ligase E3A, N-terminal zinc-binding domain (AZUL)"/>
    <property type="match status" value="1"/>
</dbReference>
<dbReference type="EC" id="2.3.2.26" evidence="2"/>
<feature type="region of interest" description="Disordered" evidence="6">
    <location>
        <begin position="151"/>
        <end position="325"/>
    </location>
</feature>
<gene>
    <name evidence="8" type="primary">Ube3a</name>
    <name evidence="8" type="ORF">DBV05_g11251</name>
</gene>
<dbReference type="Gene3D" id="3.90.1750.10">
    <property type="entry name" value="Hect, E3 ligase catalytic domains"/>
    <property type="match status" value="1"/>
</dbReference>
<reference evidence="8 9" key="1">
    <citation type="journal article" date="2019" name="Sci. Rep.">
        <title>A multi-omics analysis of the grapevine pathogen Lasiodiplodia theobromae reveals that temperature affects the expression of virulence- and pathogenicity-related genes.</title>
        <authorList>
            <person name="Felix C."/>
            <person name="Meneses R."/>
            <person name="Goncalves M.F.M."/>
            <person name="Tilleman L."/>
            <person name="Duarte A.S."/>
            <person name="Jorrin-Novo J.V."/>
            <person name="Van de Peer Y."/>
            <person name="Deforce D."/>
            <person name="Van Nieuwerburgh F."/>
            <person name="Esteves A.C."/>
            <person name="Alves A."/>
        </authorList>
    </citation>
    <scope>NUCLEOTIDE SEQUENCE [LARGE SCALE GENOMIC DNA]</scope>
    <source>
        <strain evidence="8 9">LA-SOL3</strain>
    </source>
</reference>